<evidence type="ECO:0000259" key="1">
    <source>
        <dbReference type="PROSITE" id="PS51186"/>
    </source>
</evidence>
<accession>A0A4Y7TP83</accession>
<dbReference type="Pfam" id="PF00583">
    <property type="entry name" value="Acetyltransf_1"/>
    <property type="match status" value="1"/>
</dbReference>
<dbReference type="OrthoDB" id="329272at2759"/>
<sequence>MAAINAPAHEVIIAKTPEERQQCFDIRIQVFHVEQKFPLETEIDENEETATHILLRLTPSLTPIGTIRCLQPANGDYYKLTRLAILPEYRRYRLGRTLVEALHAWVKAHALETNNAGAEFANIVCHSQLPVQGFYAKDAVF</sequence>
<reference evidence="2 3" key="1">
    <citation type="journal article" date="2019" name="Nat. Ecol. Evol.">
        <title>Megaphylogeny resolves global patterns of mushroom evolution.</title>
        <authorList>
            <person name="Varga T."/>
            <person name="Krizsan K."/>
            <person name="Foldi C."/>
            <person name="Dima B."/>
            <person name="Sanchez-Garcia M."/>
            <person name="Sanchez-Ramirez S."/>
            <person name="Szollosi G.J."/>
            <person name="Szarkandi J.G."/>
            <person name="Papp V."/>
            <person name="Albert L."/>
            <person name="Andreopoulos W."/>
            <person name="Angelini C."/>
            <person name="Antonin V."/>
            <person name="Barry K.W."/>
            <person name="Bougher N.L."/>
            <person name="Buchanan P."/>
            <person name="Buyck B."/>
            <person name="Bense V."/>
            <person name="Catcheside P."/>
            <person name="Chovatia M."/>
            <person name="Cooper J."/>
            <person name="Damon W."/>
            <person name="Desjardin D."/>
            <person name="Finy P."/>
            <person name="Geml J."/>
            <person name="Haridas S."/>
            <person name="Hughes K."/>
            <person name="Justo A."/>
            <person name="Karasinski D."/>
            <person name="Kautmanova I."/>
            <person name="Kiss B."/>
            <person name="Kocsube S."/>
            <person name="Kotiranta H."/>
            <person name="LaButti K.M."/>
            <person name="Lechner B.E."/>
            <person name="Liimatainen K."/>
            <person name="Lipzen A."/>
            <person name="Lukacs Z."/>
            <person name="Mihaltcheva S."/>
            <person name="Morgado L.N."/>
            <person name="Niskanen T."/>
            <person name="Noordeloos M.E."/>
            <person name="Ohm R.A."/>
            <person name="Ortiz-Santana B."/>
            <person name="Ovrebo C."/>
            <person name="Racz N."/>
            <person name="Riley R."/>
            <person name="Savchenko A."/>
            <person name="Shiryaev A."/>
            <person name="Soop K."/>
            <person name="Spirin V."/>
            <person name="Szebenyi C."/>
            <person name="Tomsovsky M."/>
            <person name="Tulloss R.E."/>
            <person name="Uehling J."/>
            <person name="Grigoriev I.V."/>
            <person name="Vagvolgyi C."/>
            <person name="Papp T."/>
            <person name="Martin F.M."/>
            <person name="Miettinen O."/>
            <person name="Hibbett D.S."/>
            <person name="Nagy L.G."/>
        </authorList>
    </citation>
    <scope>NUCLEOTIDE SEQUENCE [LARGE SCALE GENOMIC DNA]</scope>
    <source>
        <strain evidence="2 3">FP101781</strain>
    </source>
</reference>
<dbReference type="Proteomes" id="UP000298030">
    <property type="component" value="Unassembled WGS sequence"/>
</dbReference>
<name>A0A4Y7TP83_COPMI</name>
<dbReference type="UniPathway" id="UPA00113">
    <property type="reaction ID" value="UER00529"/>
</dbReference>
<protein>
    <recommendedName>
        <fullName evidence="1">N-acetyltransferase domain-containing protein</fullName>
    </recommendedName>
</protein>
<dbReference type="GO" id="GO:0016747">
    <property type="term" value="F:acyltransferase activity, transferring groups other than amino-acyl groups"/>
    <property type="evidence" value="ECO:0007669"/>
    <property type="project" value="InterPro"/>
</dbReference>
<dbReference type="AlphaFoldDB" id="A0A4Y7TP83"/>
<dbReference type="GO" id="GO:0006048">
    <property type="term" value="P:UDP-N-acetylglucosamine biosynthetic process"/>
    <property type="evidence" value="ECO:0007669"/>
    <property type="project" value="UniProtKB-UniPathway"/>
</dbReference>
<dbReference type="PROSITE" id="PS51186">
    <property type="entry name" value="GNAT"/>
    <property type="match status" value="1"/>
</dbReference>
<keyword evidence="3" id="KW-1185">Reference proteome</keyword>
<dbReference type="CDD" id="cd04301">
    <property type="entry name" value="NAT_SF"/>
    <property type="match status" value="1"/>
</dbReference>
<comment type="caution">
    <text evidence="2">The sequence shown here is derived from an EMBL/GenBank/DDBJ whole genome shotgun (WGS) entry which is preliminary data.</text>
</comment>
<dbReference type="SUPFAM" id="SSF55729">
    <property type="entry name" value="Acyl-CoA N-acyltransferases (Nat)"/>
    <property type="match status" value="1"/>
</dbReference>
<dbReference type="InterPro" id="IPR000182">
    <property type="entry name" value="GNAT_dom"/>
</dbReference>
<organism evidence="2 3">
    <name type="scientific">Coprinellus micaceus</name>
    <name type="common">Glistening ink-cap mushroom</name>
    <name type="synonym">Coprinus micaceus</name>
    <dbReference type="NCBI Taxonomy" id="71717"/>
    <lineage>
        <taxon>Eukaryota</taxon>
        <taxon>Fungi</taxon>
        <taxon>Dikarya</taxon>
        <taxon>Basidiomycota</taxon>
        <taxon>Agaricomycotina</taxon>
        <taxon>Agaricomycetes</taxon>
        <taxon>Agaricomycetidae</taxon>
        <taxon>Agaricales</taxon>
        <taxon>Agaricineae</taxon>
        <taxon>Psathyrellaceae</taxon>
        <taxon>Coprinellus</taxon>
    </lineage>
</organism>
<dbReference type="Gene3D" id="3.40.630.30">
    <property type="match status" value="1"/>
</dbReference>
<proteinExistence type="predicted"/>
<dbReference type="EMBL" id="QPFP01000007">
    <property type="protein sequence ID" value="TEB35744.1"/>
    <property type="molecule type" value="Genomic_DNA"/>
</dbReference>
<dbReference type="STRING" id="71717.A0A4Y7TP83"/>
<feature type="domain" description="N-acetyltransferase" evidence="1">
    <location>
        <begin position="10"/>
        <end position="141"/>
    </location>
</feature>
<gene>
    <name evidence="2" type="ORF">FA13DRAFT_1728594</name>
</gene>
<dbReference type="InterPro" id="IPR016181">
    <property type="entry name" value="Acyl_CoA_acyltransferase"/>
</dbReference>
<evidence type="ECO:0000313" key="2">
    <source>
        <dbReference type="EMBL" id="TEB35744.1"/>
    </source>
</evidence>
<evidence type="ECO:0000313" key="3">
    <source>
        <dbReference type="Proteomes" id="UP000298030"/>
    </source>
</evidence>